<keyword evidence="2" id="KW-0812">Transmembrane</keyword>
<dbReference type="AlphaFoldDB" id="A0A345XN59"/>
<evidence type="ECO:0000256" key="2">
    <source>
        <dbReference type="SAM" id="Phobius"/>
    </source>
</evidence>
<keyword evidence="4" id="KW-1185">Reference proteome</keyword>
<feature type="transmembrane region" description="Helical" evidence="2">
    <location>
        <begin position="16"/>
        <end position="37"/>
    </location>
</feature>
<keyword evidence="2" id="KW-1133">Transmembrane helix</keyword>
<dbReference type="SUPFAM" id="SSF53822">
    <property type="entry name" value="Periplasmic binding protein-like I"/>
    <property type="match status" value="1"/>
</dbReference>
<accession>A0A345XN59</accession>
<dbReference type="RefSeq" id="WP_208877701.1">
    <property type="nucleotide sequence ID" value="NZ_CP031320.1"/>
</dbReference>
<keyword evidence="2" id="KW-0472">Membrane</keyword>
<feature type="compositionally biased region" description="Basic and acidic residues" evidence="1">
    <location>
        <begin position="524"/>
        <end position="542"/>
    </location>
</feature>
<organism evidence="3 4">
    <name type="scientific">Streptomyces armeniacus</name>
    <dbReference type="NCBI Taxonomy" id="83291"/>
    <lineage>
        <taxon>Bacteria</taxon>
        <taxon>Bacillati</taxon>
        <taxon>Actinomycetota</taxon>
        <taxon>Actinomycetes</taxon>
        <taxon>Kitasatosporales</taxon>
        <taxon>Streptomycetaceae</taxon>
        <taxon>Streptomyces</taxon>
    </lineage>
</organism>
<reference evidence="3 4" key="1">
    <citation type="submission" date="2018-07" db="EMBL/GenBank/DDBJ databases">
        <title>Draft genome of the type strain Streptomyces armeniacus ATCC 15676.</title>
        <authorList>
            <person name="Labana P."/>
            <person name="Gosse J.T."/>
            <person name="Boddy C.N."/>
        </authorList>
    </citation>
    <scope>NUCLEOTIDE SEQUENCE [LARGE SCALE GENOMIC DNA]</scope>
    <source>
        <strain evidence="3 4">ATCC 15676</strain>
    </source>
</reference>
<dbReference type="Gene3D" id="3.40.50.2300">
    <property type="match status" value="2"/>
</dbReference>
<dbReference type="InterPro" id="IPR028082">
    <property type="entry name" value="Peripla_BP_I"/>
</dbReference>
<dbReference type="KEGG" id="sarm:DVA86_10855"/>
<gene>
    <name evidence="3" type="ORF">DVA86_10855</name>
</gene>
<feature type="compositionally biased region" description="Basic and acidic residues" evidence="1">
    <location>
        <begin position="453"/>
        <end position="462"/>
    </location>
</feature>
<name>A0A345XN59_9ACTN</name>
<dbReference type="CDD" id="cd06268">
    <property type="entry name" value="PBP1_ABC_transporter_LIVBP-like"/>
    <property type="match status" value="1"/>
</dbReference>
<evidence type="ECO:0000313" key="4">
    <source>
        <dbReference type="Proteomes" id="UP000254425"/>
    </source>
</evidence>
<dbReference type="Proteomes" id="UP000254425">
    <property type="component" value="Chromosome"/>
</dbReference>
<evidence type="ECO:0000313" key="3">
    <source>
        <dbReference type="EMBL" id="AXK33075.1"/>
    </source>
</evidence>
<evidence type="ECO:0000256" key="1">
    <source>
        <dbReference type="SAM" id="MobiDB-lite"/>
    </source>
</evidence>
<dbReference type="EMBL" id="CP031320">
    <property type="protein sequence ID" value="AXK33075.1"/>
    <property type="molecule type" value="Genomic_DNA"/>
</dbReference>
<feature type="region of interest" description="Disordered" evidence="1">
    <location>
        <begin position="434"/>
        <end position="463"/>
    </location>
</feature>
<protein>
    <recommendedName>
        <fullName evidence="5">Leucine-binding protein domain-containing protein</fullName>
    </recommendedName>
</protein>
<feature type="region of interest" description="Disordered" evidence="1">
    <location>
        <begin position="516"/>
        <end position="542"/>
    </location>
</feature>
<evidence type="ECO:0008006" key="5">
    <source>
        <dbReference type="Google" id="ProtNLM"/>
    </source>
</evidence>
<sequence length="542" mass="59349">MSPQIRDRVWLPVHKFLAGVVCFLVLVAGAALVAVSLDDDEPCAEGLKETGPAKECIGVTDEAYVFEDELEGLIRGIAAENARVRKGWDSPEDGRAPIPYVRIALMMPMTRDASSVMTIELIRNALAGAHTAQLRANQDSGMRYQLLLANDGKDLDQWAPVVDQLAGMTDEESPLVAVMGFPSSHPHTQRAAEALSARKIPVVGPVITSPDMSADYLFKTSASNEHFAQALERYLEREPGSGKGFLVWDSRKEDNYSVNLRQVFMNRFDKDYGLRKRNASYLGETGSGEGIPQLFASIAQKICLTKADTVFFAGRDRDLPGLVTQLADQASCEHKRPIRIMKVGIGQDPVFTDEETTERMRKARITTVGGSDVDPRWWQKGEGQPPGFDAFQEVYERLAKKLDLGGKALDDGYTIMYHDAFTVLAQAADEAYTAANSEEGKREGKDEGEDEGEPRLPSKDDVYNTMTNMNVLGTEDGSDCVNCIRGASGTFGFDAAPETDKWPVCKPVPVVEYPVGGSGSGSGGKREPDYRTHEDIFDGKCL</sequence>
<proteinExistence type="predicted"/>